<gene>
    <name evidence="2" type="ORF">UFOVP78_40</name>
</gene>
<dbReference type="EMBL" id="LR796203">
    <property type="protein sequence ID" value="CAB4127036.1"/>
    <property type="molecule type" value="Genomic_DNA"/>
</dbReference>
<name>A0A6J5L1A0_9CAUD</name>
<sequence length="60" mass="6587">MRRRDPDRDDNNAAWLVLAILGLPVLGGHLLHALAALLTWHRDHGPIEAALVLLTAADLF</sequence>
<accession>A0A6J5L1A0</accession>
<protein>
    <submittedName>
        <fullName evidence="2">Uncharacterized protein</fullName>
    </submittedName>
</protein>
<organism evidence="2">
    <name type="scientific">uncultured Caudovirales phage</name>
    <dbReference type="NCBI Taxonomy" id="2100421"/>
    <lineage>
        <taxon>Viruses</taxon>
        <taxon>Duplodnaviria</taxon>
        <taxon>Heunggongvirae</taxon>
        <taxon>Uroviricota</taxon>
        <taxon>Caudoviricetes</taxon>
        <taxon>Peduoviridae</taxon>
        <taxon>Maltschvirus</taxon>
        <taxon>Maltschvirus maltsch</taxon>
    </lineage>
</organism>
<feature type="transmembrane region" description="Helical" evidence="1">
    <location>
        <begin position="12"/>
        <end position="38"/>
    </location>
</feature>
<evidence type="ECO:0000313" key="2">
    <source>
        <dbReference type="EMBL" id="CAB4127036.1"/>
    </source>
</evidence>
<keyword evidence="1" id="KW-0472">Membrane</keyword>
<proteinExistence type="predicted"/>
<evidence type="ECO:0000256" key="1">
    <source>
        <dbReference type="SAM" id="Phobius"/>
    </source>
</evidence>
<keyword evidence="1" id="KW-1133">Transmembrane helix</keyword>
<reference evidence="2" key="1">
    <citation type="submission" date="2020-04" db="EMBL/GenBank/DDBJ databases">
        <authorList>
            <person name="Chiriac C."/>
            <person name="Salcher M."/>
            <person name="Ghai R."/>
            <person name="Kavagutti S V."/>
        </authorList>
    </citation>
    <scope>NUCLEOTIDE SEQUENCE</scope>
</reference>
<keyword evidence="1" id="KW-0812">Transmembrane</keyword>